<dbReference type="Proteomes" id="UP001348397">
    <property type="component" value="Unassembled WGS sequence"/>
</dbReference>
<evidence type="ECO:0000313" key="1">
    <source>
        <dbReference type="EMBL" id="MEC3875947.1"/>
    </source>
</evidence>
<name>A0ABU6HVI3_9FLAO</name>
<gene>
    <name evidence="1" type="ORF">SOP96_09510</name>
</gene>
<sequence>MPFLSIQELNTEAPESFINILKGTEDDAINEIIADMIDLMKTNLGSYYDITAIFEAEGAERSRTVLNYLKDLVFYKIQKRRKQGVLDGSDYDEAMKWLEEVSTGKRKADLPPKKVDTNGDGIPDTEVPFMKLGRRKNYTNGW</sequence>
<protein>
    <submittedName>
        <fullName evidence="1">Phage protein Gp36 family protein</fullName>
    </submittedName>
</protein>
<dbReference type="EMBL" id="JAYLAA010000037">
    <property type="protein sequence ID" value="MEC3875947.1"/>
    <property type="molecule type" value="Genomic_DNA"/>
</dbReference>
<dbReference type="Pfam" id="PF07030">
    <property type="entry name" value="Phage_Mu_Gp36"/>
    <property type="match status" value="1"/>
</dbReference>
<accession>A0ABU6HVI3</accession>
<dbReference type="InterPro" id="IPR009752">
    <property type="entry name" value="Phage_Mu_GpJ"/>
</dbReference>
<dbReference type="RefSeq" id="WP_326320748.1">
    <property type="nucleotide sequence ID" value="NZ_JAYLAA010000037.1"/>
</dbReference>
<reference evidence="1 2" key="1">
    <citation type="submission" date="2024-01" db="EMBL/GenBank/DDBJ databases">
        <title>Chryseobacterium sp. T9W2-O.</title>
        <authorList>
            <person name="Maltman C."/>
        </authorList>
    </citation>
    <scope>NUCLEOTIDE SEQUENCE [LARGE SCALE GENOMIC DNA]</scope>
    <source>
        <strain evidence="1 2">T9W2-O</strain>
    </source>
</reference>
<keyword evidence="2" id="KW-1185">Reference proteome</keyword>
<evidence type="ECO:0000313" key="2">
    <source>
        <dbReference type="Proteomes" id="UP001348397"/>
    </source>
</evidence>
<organism evidence="1 2">
    <name type="scientific">Chryseobacterium salviniae</name>
    <dbReference type="NCBI Taxonomy" id="3101750"/>
    <lineage>
        <taxon>Bacteria</taxon>
        <taxon>Pseudomonadati</taxon>
        <taxon>Bacteroidota</taxon>
        <taxon>Flavobacteriia</taxon>
        <taxon>Flavobacteriales</taxon>
        <taxon>Weeksellaceae</taxon>
        <taxon>Chryseobacterium group</taxon>
        <taxon>Chryseobacterium</taxon>
    </lineage>
</organism>
<comment type="caution">
    <text evidence="1">The sequence shown here is derived from an EMBL/GenBank/DDBJ whole genome shotgun (WGS) entry which is preliminary data.</text>
</comment>
<proteinExistence type="predicted"/>